<accession>A0A1W1CPC3</accession>
<protein>
    <submittedName>
        <fullName evidence="1">Uncharacterized protein</fullName>
    </submittedName>
</protein>
<dbReference type="PANTHER" id="PTHR39336:SF1">
    <property type="entry name" value="PYRIDOXAMINE PHOSPHATE OXIDASE FAMILY PROTEIN (AFU_ORTHOLOGUE AFUA_6G11440)"/>
    <property type="match status" value="1"/>
</dbReference>
<gene>
    <name evidence="1" type="ORF">MNB_SV-13-1559</name>
</gene>
<evidence type="ECO:0000313" key="1">
    <source>
        <dbReference type="EMBL" id="SFV67740.1"/>
    </source>
</evidence>
<sequence length="112" mass="13252">MFNSFDKNPMILKLYGEAKVIHKLDSRWKEMASHFEDFVGTRQFFELNVELLLTSCGYAVPLYEYKGERETLMKWSEQKGEKGIEAYWEEKNTMTLDDKPTQILERSLKSKS</sequence>
<dbReference type="EMBL" id="FPHM01000112">
    <property type="protein sequence ID" value="SFV67740.1"/>
    <property type="molecule type" value="Genomic_DNA"/>
</dbReference>
<proteinExistence type="predicted"/>
<organism evidence="1">
    <name type="scientific">hydrothermal vent metagenome</name>
    <dbReference type="NCBI Taxonomy" id="652676"/>
    <lineage>
        <taxon>unclassified sequences</taxon>
        <taxon>metagenomes</taxon>
        <taxon>ecological metagenomes</taxon>
    </lineage>
</organism>
<dbReference type="AlphaFoldDB" id="A0A1W1CPC3"/>
<reference evidence="1" key="1">
    <citation type="submission" date="2016-10" db="EMBL/GenBank/DDBJ databases">
        <authorList>
            <person name="de Groot N.N."/>
        </authorList>
    </citation>
    <scope>NUCLEOTIDE SEQUENCE</scope>
</reference>
<name>A0A1W1CPC3_9ZZZZ</name>
<dbReference type="PANTHER" id="PTHR39336">
    <property type="entry name" value="PYRIDOXAMINE PHOSPHATE OXIDASE FAMILY PROTEIN (AFU_ORTHOLOGUE AFUA_6G11440)"/>
    <property type="match status" value="1"/>
</dbReference>